<protein>
    <recommendedName>
        <fullName evidence="3">Acyl-CoA transferase</fullName>
    </recommendedName>
</protein>
<proteinExistence type="predicted"/>
<evidence type="ECO:0000313" key="2">
    <source>
        <dbReference type="Proteomes" id="UP000600101"/>
    </source>
</evidence>
<name>A0A9X0R2R8_9PROT</name>
<organism evidence="1 2">
    <name type="scientific">Siccirubricoccus deserti</name>
    <dbReference type="NCBI Taxonomy" id="2013562"/>
    <lineage>
        <taxon>Bacteria</taxon>
        <taxon>Pseudomonadati</taxon>
        <taxon>Pseudomonadota</taxon>
        <taxon>Alphaproteobacteria</taxon>
        <taxon>Acetobacterales</taxon>
        <taxon>Roseomonadaceae</taxon>
        <taxon>Siccirubricoccus</taxon>
    </lineage>
</organism>
<keyword evidence="2" id="KW-1185">Reference proteome</keyword>
<evidence type="ECO:0000313" key="1">
    <source>
        <dbReference type="EMBL" id="MBC4018741.1"/>
    </source>
</evidence>
<dbReference type="EMBL" id="JACOMF010000076">
    <property type="protein sequence ID" value="MBC4018741.1"/>
    <property type="molecule type" value="Genomic_DNA"/>
</dbReference>
<evidence type="ECO:0008006" key="3">
    <source>
        <dbReference type="Google" id="ProtNLM"/>
    </source>
</evidence>
<accession>A0A9X0R2R8</accession>
<gene>
    <name evidence="1" type="ORF">H7965_26130</name>
</gene>
<dbReference type="Proteomes" id="UP000600101">
    <property type="component" value="Unassembled WGS sequence"/>
</dbReference>
<sequence length="148" mass="15315">MSARETAIAALHSRLATSLAVRNPAPVVLRGETIPQRIPPGGIVVVHDGETVEEAPILSPLAWQIEHRTEVEITVAGATPAARNTLLDALLVDIASAITGNRTLGGAVEWAQPGSPSFEDVEFEGAAAARAAAIPVTLWFTVAGSPLA</sequence>
<reference evidence="1" key="1">
    <citation type="submission" date="2020-08" db="EMBL/GenBank/DDBJ databases">
        <authorList>
            <person name="Hu Y."/>
            <person name="Nguyen S.V."/>
            <person name="Li F."/>
            <person name="Fanning S."/>
        </authorList>
    </citation>
    <scope>NUCLEOTIDE SEQUENCE</scope>
    <source>
        <strain evidence="1">SYSU D8009</strain>
    </source>
</reference>
<dbReference type="RefSeq" id="WP_186773484.1">
    <property type="nucleotide sequence ID" value="NZ_JACOMF010000076.1"/>
</dbReference>
<dbReference type="AlphaFoldDB" id="A0A9X0R2R8"/>
<comment type="caution">
    <text evidence="1">The sequence shown here is derived from an EMBL/GenBank/DDBJ whole genome shotgun (WGS) entry which is preliminary data.</text>
</comment>